<gene>
    <name evidence="1" type="ORF">TorRG33x02_226690</name>
</gene>
<dbReference type="AlphaFoldDB" id="A0A2P5E7P7"/>
<reference evidence="2" key="1">
    <citation type="submission" date="2016-06" db="EMBL/GenBank/DDBJ databases">
        <title>Parallel loss of symbiosis genes in relatives of nitrogen-fixing non-legume Parasponia.</title>
        <authorList>
            <person name="Van Velzen R."/>
            <person name="Holmer R."/>
            <person name="Bu F."/>
            <person name="Rutten L."/>
            <person name="Van Zeijl A."/>
            <person name="Liu W."/>
            <person name="Santuari L."/>
            <person name="Cao Q."/>
            <person name="Sharma T."/>
            <person name="Shen D."/>
            <person name="Roswanjaya Y."/>
            <person name="Wardhani T."/>
            <person name="Kalhor M.S."/>
            <person name="Jansen J."/>
            <person name="Van den Hoogen J."/>
            <person name="Gungor B."/>
            <person name="Hartog M."/>
            <person name="Hontelez J."/>
            <person name="Verver J."/>
            <person name="Yang W.-C."/>
            <person name="Schijlen E."/>
            <person name="Repin R."/>
            <person name="Schilthuizen M."/>
            <person name="Schranz E."/>
            <person name="Heidstra R."/>
            <person name="Miyata K."/>
            <person name="Fedorova E."/>
            <person name="Kohlen W."/>
            <person name="Bisseling T."/>
            <person name="Smit S."/>
            <person name="Geurts R."/>
        </authorList>
    </citation>
    <scope>NUCLEOTIDE SEQUENCE [LARGE SCALE GENOMIC DNA]</scope>
    <source>
        <strain evidence="2">cv. RG33-2</strain>
    </source>
</reference>
<keyword evidence="2" id="KW-1185">Reference proteome</keyword>
<evidence type="ECO:0000313" key="1">
    <source>
        <dbReference type="EMBL" id="PON81546.1"/>
    </source>
</evidence>
<name>A0A2P5E7P7_TREOI</name>
<organism evidence="1 2">
    <name type="scientific">Trema orientale</name>
    <name type="common">Charcoal tree</name>
    <name type="synonym">Celtis orientalis</name>
    <dbReference type="NCBI Taxonomy" id="63057"/>
    <lineage>
        <taxon>Eukaryota</taxon>
        <taxon>Viridiplantae</taxon>
        <taxon>Streptophyta</taxon>
        <taxon>Embryophyta</taxon>
        <taxon>Tracheophyta</taxon>
        <taxon>Spermatophyta</taxon>
        <taxon>Magnoliopsida</taxon>
        <taxon>eudicotyledons</taxon>
        <taxon>Gunneridae</taxon>
        <taxon>Pentapetalae</taxon>
        <taxon>rosids</taxon>
        <taxon>fabids</taxon>
        <taxon>Rosales</taxon>
        <taxon>Cannabaceae</taxon>
        <taxon>Trema</taxon>
    </lineage>
</organism>
<dbReference type="EMBL" id="JXTC01000214">
    <property type="protein sequence ID" value="PON81546.1"/>
    <property type="molecule type" value="Genomic_DNA"/>
</dbReference>
<sequence>MALGYSRVSEIALEFGQDLLFIRIRARGHPNLVLSTPSNITSLGILRLGERPLFIPGLGPSLRRRLDSVLSNDW</sequence>
<evidence type="ECO:0000313" key="2">
    <source>
        <dbReference type="Proteomes" id="UP000237000"/>
    </source>
</evidence>
<dbReference type="OrthoDB" id="10422574at2759"/>
<accession>A0A2P5E7P7</accession>
<proteinExistence type="predicted"/>
<dbReference type="InParanoid" id="A0A2P5E7P7"/>
<comment type="caution">
    <text evidence="1">The sequence shown here is derived from an EMBL/GenBank/DDBJ whole genome shotgun (WGS) entry which is preliminary data.</text>
</comment>
<protein>
    <submittedName>
        <fullName evidence="1">Uncharacterized protein</fullName>
    </submittedName>
</protein>
<dbReference type="Proteomes" id="UP000237000">
    <property type="component" value="Unassembled WGS sequence"/>
</dbReference>